<dbReference type="AlphaFoldDB" id="A0A815P8S6"/>
<reference evidence="2" key="1">
    <citation type="submission" date="2021-02" db="EMBL/GenBank/DDBJ databases">
        <authorList>
            <person name="Nowell W R."/>
        </authorList>
    </citation>
    <scope>NUCLEOTIDE SEQUENCE</scope>
</reference>
<dbReference type="Pfam" id="PF13676">
    <property type="entry name" value="TIR_2"/>
    <property type="match status" value="1"/>
</dbReference>
<dbReference type="PANTHER" id="PTHR46270:SF2">
    <property type="entry name" value="TIR DOMAIN-CONTAINING PROTEIN"/>
    <property type="match status" value="1"/>
</dbReference>
<dbReference type="PANTHER" id="PTHR46270">
    <property type="entry name" value="ARMADILLO-TYPE FOLD-RELATED"/>
    <property type="match status" value="1"/>
</dbReference>
<organism evidence="2 3">
    <name type="scientific">Adineta steineri</name>
    <dbReference type="NCBI Taxonomy" id="433720"/>
    <lineage>
        <taxon>Eukaryota</taxon>
        <taxon>Metazoa</taxon>
        <taxon>Spiralia</taxon>
        <taxon>Gnathifera</taxon>
        <taxon>Rotifera</taxon>
        <taxon>Eurotatoria</taxon>
        <taxon>Bdelloidea</taxon>
        <taxon>Adinetida</taxon>
        <taxon>Adinetidae</taxon>
        <taxon>Adineta</taxon>
    </lineage>
</organism>
<evidence type="ECO:0000259" key="1">
    <source>
        <dbReference type="Pfam" id="PF13676"/>
    </source>
</evidence>
<dbReference type="InterPro" id="IPR035897">
    <property type="entry name" value="Toll_tir_struct_dom_sf"/>
</dbReference>
<comment type="caution">
    <text evidence="2">The sequence shown here is derived from an EMBL/GenBank/DDBJ whole genome shotgun (WGS) entry which is preliminary data.</text>
</comment>
<protein>
    <recommendedName>
        <fullName evidence="1">TIR domain-containing protein</fullName>
    </recommendedName>
</protein>
<evidence type="ECO:0000313" key="3">
    <source>
        <dbReference type="Proteomes" id="UP000663845"/>
    </source>
</evidence>
<gene>
    <name evidence="2" type="ORF">JYZ213_LOCUS40400</name>
</gene>
<dbReference type="Proteomes" id="UP000663845">
    <property type="component" value="Unassembled WGS sequence"/>
</dbReference>
<sequence>MDSAISKHCTAICDQKEKISAEELQSLFNLIVVELNNNNHHSIIDDYYIQIIDALKNIYSLTLIDSLIVNNELFHLLRNYLTDLLNKWCSDIVLTDKDEYLFQAIVELFSKMIKHIKTTNQVLTSTFQTWFLNELFFKAIALLLEDISINSSKYSTQNQNMESISTLIQSIRFFQSGFDCIRNNPNVLLLIDPIIYCLCSSTYINTFKQINIKSDTQNPYEEFILEICPCYCIWHRGKSQLTIINQLCLNNMLNSYQEIYELFLPTINQWGYSIMQSMFYMTALLRYVAYYPSTQQYLINNLKIIDSILILLNNYTLLDNILTATEYNSKTNLTDSAISFIFNLSHDFQFLTLIKENLYFSKDIFLKLKHANIDRVKLHAFMILAKILNEKDILNLDNIDILTTVFINYLYRAINDPCHSFQDVPVEHLLTSLKAFVQHDEIKDGIAKQNYFEILIRCATQTDLHVEGVQAAAKGVLWKLENELIITKQLLDKNENTINNEEKYDTMISYSHSNHRVWLDFDNMYGSTLQSMATAIELSDMVIICMYNPYKQSAYCRSEAEYAYTRQRHIIPLVMEKKYRPDGWLGIICASKMYVDFTKTDYEQALQKLISQIQLYRQRTSVNTLSSSTIKDKKNELLTHDNKTSASVKNQENTCDEPTQVVKFERLPSIENSYNDRFIEWWTHEDVLNFLHDKRLDVIRTLFEYEQQFDGHSLYILYRQCQSNTQSTYQVLNTQLNQLHDRTLPYFTYIHFVSELEKQFNPLDIKQYIRYLLWIIYAKIRQKSLQKLISQIQLYRQRTSVNTLSSSTIKDKKNEVLLHDNETSAAVKIQENTCNEPTQVEKFERLSSIENSYNDRFIEWWTHEDVLNFLHDKRLDVIRTLFEYEQQFDGHSLYILYKQCQSNTQSTYQVLNTQLNQLHDRTLPYFTFIHFVSELEKQFNPLDIKQYIRYLLWIIYAKIRQKCF</sequence>
<accession>A0A815P8S6</accession>
<dbReference type="GO" id="GO:0007165">
    <property type="term" value="P:signal transduction"/>
    <property type="evidence" value="ECO:0007669"/>
    <property type="project" value="InterPro"/>
</dbReference>
<name>A0A815P8S6_9BILA</name>
<dbReference type="Gene3D" id="3.40.50.10140">
    <property type="entry name" value="Toll/interleukin-1 receptor homology (TIR) domain"/>
    <property type="match status" value="1"/>
</dbReference>
<dbReference type="EMBL" id="CAJNOG010001466">
    <property type="protein sequence ID" value="CAF1445905.1"/>
    <property type="molecule type" value="Genomic_DNA"/>
</dbReference>
<dbReference type="SUPFAM" id="SSF52200">
    <property type="entry name" value="Toll/Interleukin receptor TIR domain"/>
    <property type="match status" value="1"/>
</dbReference>
<evidence type="ECO:0000313" key="2">
    <source>
        <dbReference type="EMBL" id="CAF1445905.1"/>
    </source>
</evidence>
<feature type="domain" description="TIR" evidence="1">
    <location>
        <begin position="513"/>
        <end position="610"/>
    </location>
</feature>
<dbReference type="InterPro" id="IPR000157">
    <property type="entry name" value="TIR_dom"/>
</dbReference>
<proteinExistence type="predicted"/>